<accession>A0A3L8DYS3</accession>
<dbReference type="GO" id="GO:0008168">
    <property type="term" value="F:methyltransferase activity"/>
    <property type="evidence" value="ECO:0007669"/>
    <property type="project" value="UniProtKB-KW"/>
</dbReference>
<reference evidence="6" key="2">
    <citation type="submission" date="2018-07" db="EMBL/GenBank/DDBJ databases">
        <authorList>
            <person name="Mckenzie S.K."/>
            <person name="Kronauer D.J.C."/>
        </authorList>
    </citation>
    <scope>NUCLEOTIDE SEQUENCE</scope>
    <source>
        <strain evidence="6">Clonal line C1</strain>
    </source>
</reference>
<keyword evidence="4" id="KW-0808">Transferase</keyword>
<dbReference type="InterPro" id="IPR041370">
    <property type="entry name" value="Mlase_EEF1AKMT1/ZCCHC4"/>
</dbReference>
<dbReference type="Gene3D" id="3.40.50.1820">
    <property type="entry name" value="alpha/beta hydrolase"/>
    <property type="match status" value="1"/>
</dbReference>
<keyword evidence="2" id="KW-0963">Cytoplasm</keyword>
<dbReference type="PANTHER" id="PTHR46331:SF2">
    <property type="entry name" value="VALACYCLOVIR HYDROLASE"/>
    <property type="match status" value="1"/>
</dbReference>
<dbReference type="PANTHER" id="PTHR46331">
    <property type="entry name" value="VALACYCLOVIR HYDROLASE"/>
    <property type="match status" value="1"/>
</dbReference>
<dbReference type="Pfam" id="PF10237">
    <property type="entry name" value="N6-adenineMlase"/>
    <property type="match status" value="1"/>
</dbReference>
<dbReference type="EMBL" id="QOIP01000003">
    <property type="protein sequence ID" value="RLU25099.1"/>
    <property type="molecule type" value="Genomic_DNA"/>
</dbReference>
<dbReference type="GO" id="GO:0005737">
    <property type="term" value="C:cytoplasm"/>
    <property type="evidence" value="ECO:0007669"/>
    <property type="project" value="UniProtKB-SubCell"/>
</dbReference>
<dbReference type="Pfam" id="PF00561">
    <property type="entry name" value="Abhydrolase_1"/>
    <property type="match status" value="1"/>
</dbReference>
<protein>
    <recommendedName>
        <fullName evidence="5">AB hydrolase-1 domain-containing protein</fullName>
    </recommendedName>
</protein>
<proteinExistence type="predicted"/>
<keyword evidence="3" id="KW-0489">Methyltransferase</keyword>
<name>A0A3L8DYS3_OOCBI</name>
<dbReference type="GO" id="GO:0032259">
    <property type="term" value="P:methylation"/>
    <property type="evidence" value="ECO:0007669"/>
    <property type="project" value="UniProtKB-KW"/>
</dbReference>
<dbReference type="AlphaFoldDB" id="A0A3L8DYS3"/>
<feature type="domain" description="AB hydrolase-1" evidence="5">
    <location>
        <begin position="162"/>
        <end position="284"/>
    </location>
</feature>
<dbReference type="OrthoDB" id="206354at2759"/>
<dbReference type="InterPro" id="IPR029058">
    <property type="entry name" value="AB_hydrolase_fold"/>
</dbReference>
<evidence type="ECO:0000256" key="2">
    <source>
        <dbReference type="ARBA" id="ARBA00022490"/>
    </source>
</evidence>
<dbReference type="PRINTS" id="PR00111">
    <property type="entry name" value="ABHYDROLASE"/>
</dbReference>
<evidence type="ECO:0000256" key="4">
    <source>
        <dbReference type="ARBA" id="ARBA00022679"/>
    </source>
</evidence>
<evidence type="ECO:0000256" key="1">
    <source>
        <dbReference type="ARBA" id="ARBA00004496"/>
    </source>
</evidence>
<organism evidence="6">
    <name type="scientific">Ooceraea biroi</name>
    <name type="common">Clonal raider ant</name>
    <name type="synonym">Cerapachys biroi</name>
    <dbReference type="NCBI Taxonomy" id="2015173"/>
    <lineage>
        <taxon>Eukaryota</taxon>
        <taxon>Metazoa</taxon>
        <taxon>Ecdysozoa</taxon>
        <taxon>Arthropoda</taxon>
        <taxon>Hexapoda</taxon>
        <taxon>Insecta</taxon>
        <taxon>Pterygota</taxon>
        <taxon>Neoptera</taxon>
        <taxon>Endopterygota</taxon>
        <taxon>Hymenoptera</taxon>
        <taxon>Apocrita</taxon>
        <taxon>Aculeata</taxon>
        <taxon>Formicoidea</taxon>
        <taxon>Formicidae</taxon>
        <taxon>Dorylinae</taxon>
        <taxon>Ooceraea</taxon>
    </lineage>
</organism>
<evidence type="ECO:0000256" key="3">
    <source>
        <dbReference type="ARBA" id="ARBA00022603"/>
    </source>
</evidence>
<dbReference type="InterPro" id="IPR000073">
    <property type="entry name" value="AB_hydrolase_1"/>
</dbReference>
<evidence type="ECO:0000259" key="5">
    <source>
        <dbReference type="Pfam" id="PF00561"/>
    </source>
</evidence>
<comment type="caution">
    <text evidence="6">The sequence shown here is derived from an EMBL/GenBank/DDBJ whole genome shotgun (WGS) entry which is preliminary data.</text>
</comment>
<comment type="subcellular location">
    <subcellularLocation>
        <location evidence="1">Cytoplasm</location>
    </subcellularLocation>
</comment>
<gene>
    <name evidence="6" type="ORF">DMN91_003191</name>
</gene>
<dbReference type="SUPFAM" id="SSF53474">
    <property type="entry name" value="alpha/beta-Hydrolases"/>
    <property type="match status" value="1"/>
</dbReference>
<dbReference type="Proteomes" id="UP000279307">
    <property type="component" value="Chromosome 3"/>
</dbReference>
<sequence length="393" mass="44656">MSDSDDDPPQLSLSALVALEEFLREREERRILENCPPEKEAISQFAFEENWQLSQFWYDDETRRGLARGALNSTPVDGKIALISCPSIYCKLKTECNERQGIRLTVMSRTKYKIAYIVSSIICQVTIHPNHPVKQKVDLQEQKIQIDDVNINFIRNGTGDHPVLLLPGVLGAGWLIFAPQIEDLNTEKLTIVAWDPPGYGKSRPPDRTYPDNYYQRDAMWAHSLMKTLGYSKFSLVGCSDGGTTALLLAATYPESIRKMIVVATRSYIHPDEINTQEDAADIDNFPEDLRELLVEIYGVDYIKQTLSKWFDAALRFYNKQDGDLCKQALPKINCPTLILHGSNDPLLVPDQALDLKQNIINSTIYIYENDTPNDISIHPEAFNKVITEFLLEK</sequence>
<reference evidence="6" key="1">
    <citation type="journal article" date="2018" name="Genome Res.">
        <title>The genomic architecture and molecular evolution of ant odorant receptors.</title>
        <authorList>
            <person name="McKenzie S.K."/>
            <person name="Kronauer D.J.C."/>
        </authorList>
    </citation>
    <scope>NUCLEOTIDE SEQUENCE [LARGE SCALE GENOMIC DNA]</scope>
    <source>
        <strain evidence="6">Clonal line C1</strain>
    </source>
</reference>
<evidence type="ECO:0000313" key="6">
    <source>
        <dbReference type="EMBL" id="RLU25099.1"/>
    </source>
</evidence>
<dbReference type="GO" id="GO:0017171">
    <property type="term" value="F:serine hydrolase activity"/>
    <property type="evidence" value="ECO:0007669"/>
    <property type="project" value="TreeGrafter"/>
</dbReference>